<keyword evidence="3" id="KW-1185">Reference proteome</keyword>
<keyword evidence="1" id="KW-1133">Transmembrane helix</keyword>
<proteinExistence type="predicted"/>
<protein>
    <submittedName>
        <fullName evidence="2">Uncharacterized protein</fullName>
    </submittedName>
</protein>
<comment type="caution">
    <text evidence="2">The sequence shown here is derived from an EMBL/GenBank/DDBJ whole genome shotgun (WGS) entry which is preliminary data.</text>
</comment>
<accession>A0A4R7RUB8</accession>
<evidence type="ECO:0000256" key="1">
    <source>
        <dbReference type="SAM" id="Phobius"/>
    </source>
</evidence>
<dbReference type="OrthoDB" id="7068331at2"/>
<feature type="transmembrane region" description="Helical" evidence="1">
    <location>
        <begin position="6"/>
        <end position="28"/>
    </location>
</feature>
<gene>
    <name evidence="2" type="ORF">EI77_02987</name>
</gene>
<organism evidence="2 3">
    <name type="scientific">Prosthecobacter fusiformis</name>
    <dbReference type="NCBI Taxonomy" id="48464"/>
    <lineage>
        <taxon>Bacteria</taxon>
        <taxon>Pseudomonadati</taxon>
        <taxon>Verrucomicrobiota</taxon>
        <taxon>Verrucomicrobiia</taxon>
        <taxon>Verrucomicrobiales</taxon>
        <taxon>Verrucomicrobiaceae</taxon>
        <taxon>Prosthecobacter</taxon>
    </lineage>
</organism>
<dbReference type="Proteomes" id="UP000295662">
    <property type="component" value="Unassembled WGS sequence"/>
</dbReference>
<dbReference type="EMBL" id="SOCA01000005">
    <property type="protein sequence ID" value="TDU69334.1"/>
    <property type="molecule type" value="Genomic_DNA"/>
</dbReference>
<evidence type="ECO:0000313" key="3">
    <source>
        <dbReference type="Proteomes" id="UP000295662"/>
    </source>
</evidence>
<keyword evidence="1" id="KW-0812">Transmembrane</keyword>
<sequence length="157" mass="17612">MNCADLLLKFIQVLATTSIGVATGIIAYHQFRLARHKLKADLFDKRLQVFFATREYLNSILGSGKIDGSALFQFYLAVSHAEFLFGPEIKDYLQDLDKRGHALKTAFDSGKGSDLPAGDPRKLEAIGLENQIFESMVGEIGTLRKKFTPYLDIYNFD</sequence>
<keyword evidence="1" id="KW-0472">Membrane</keyword>
<dbReference type="RefSeq" id="WP_133796025.1">
    <property type="nucleotide sequence ID" value="NZ_SOCA01000005.1"/>
</dbReference>
<name>A0A4R7RUB8_9BACT</name>
<dbReference type="AlphaFoldDB" id="A0A4R7RUB8"/>
<reference evidence="2 3" key="1">
    <citation type="submission" date="2019-03" db="EMBL/GenBank/DDBJ databases">
        <title>Genomic Encyclopedia of Archaeal and Bacterial Type Strains, Phase II (KMG-II): from individual species to whole genera.</title>
        <authorList>
            <person name="Goeker M."/>
        </authorList>
    </citation>
    <scope>NUCLEOTIDE SEQUENCE [LARGE SCALE GENOMIC DNA]</scope>
    <source>
        <strain evidence="2 3">ATCC 25309</strain>
    </source>
</reference>
<evidence type="ECO:0000313" key="2">
    <source>
        <dbReference type="EMBL" id="TDU69334.1"/>
    </source>
</evidence>